<dbReference type="AlphaFoldDB" id="A0AAQ3TXT1"/>
<name>A0AAQ3TXT1_PASNO</name>
<reference evidence="1 2" key="1">
    <citation type="submission" date="2024-02" db="EMBL/GenBank/DDBJ databases">
        <title>High-quality chromosome-scale genome assembly of Pensacola bahiagrass (Paspalum notatum Flugge var. saurae).</title>
        <authorList>
            <person name="Vega J.M."/>
            <person name="Podio M."/>
            <person name="Orjuela J."/>
            <person name="Siena L.A."/>
            <person name="Pessino S.C."/>
            <person name="Combes M.C."/>
            <person name="Mariac C."/>
            <person name="Albertini E."/>
            <person name="Pupilli F."/>
            <person name="Ortiz J.P.A."/>
            <person name="Leblanc O."/>
        </authorList>
    </citation>
    <scope>NUCLEOTIDE SEQUENCE [LARGE SCALE GENOMIC DNA]</scope>
    <source>
        <strain evidence="1">R1</strain>
        <tissue evidence="1">Leaf</tissue>
    </source>
</reference>
<keyword evidence="2" id="KW-1185">Reference proteome</keyword>
<gene>
    <name evidence="1" type="ORF">U9M48_028986</name>
</gene>
<sequence>MVSDIGCSTIKDNLIDKGDVYSFGVVLIEQLVRKPRSTSKEEKNIAWIFQESIRHGTLHELMDKT</sequence>
<dbReference type="Proteomes" id="UP001341281">
    <property type="component" value="Chromosome 06"/>
</dbReference>
<accession>A0AAQ3TXT1</accession>
<proteinExistence type="predicted"/>
<dbReference type="Gene3D" id="1.10.510.10">
    <property type="entry name" value="Transferase(Phosphotransferase) domain 1"/>
    <property type="match status" value="1"/>
</dbReference>
<evidence type="ECO:0008006" key="3">
    <source>
        <dbReference type="Google" id="ProtNLM"/>
    </source>
</evidence>
<protein>
    <recommendedName>
        <fullName evidence="3">Serine-threonine/tyrosine-protein kinase catalytic domain-containing protein</fullName>
    </recommendedName>
</protein>
<dbReference type="EMBL" id="CP144750">
    <property type="protein sequence ID" value="WVZ81631.1"/>
    <property type="molecule type" value="Genomic_DNA"/>
</dbReference>
<evidence type="ECO:0000313" key="1">
    <source>
        <dbReference type="EMBL" id="WVZ81631.1"/>
    </source>
</evidence>
<organism evidence="1 2">
    <name type="scientific">Paspalum notatum var. saurae</name>
    <dbReference type="NCBI Taxonomy" id="547442"/>
    <lineage>
        <taxon>Eukaryota</taxon>
        <taxon>Viridiplantae</taxon>
        <taxon>Streptophyta</taxon>
        <taxon>Embryophyta</taxon>
        <taxon>Tracheophyta</taxon>
        <taxon>Spermatophyta</taxon>
        <taxon>Magnoliopsida</taxon>
        <taxon>Liliopsida</taxon>
        <taxon>Poales</taxon>
        <taxon>Poaceae</taxon>
        <taxon>PACMAD clade</taxon>
        <taxon>Panicoideae</taxon>
        <taxon>Andropogonodae</taxon>
        <taxon>Paspaleae</taxon>
        <taxon>Paspalinae</taxon>
        <taxon>Paspalum</taxon>
    </lineage>
</organism>
<evidence type="ECO:0000313" key="2">
    <source>
        <dbReference type="Proteomes" id="UP001341281"/>
    </source>
</evidence>